<feature type="compositionally biased region" description="Polar residues" evidence="1">
    <location>
        <begin position="170"/>
        <end position="191"/>
    </location>
</feature>
<name>A0ABR3FX13_9AGAR</name>
<evidence type="ECO:0000313" key="3">
    <source>
        <dbReference type="Proteomes" id="UP001465976"/>
    </source>
</evidence>
<feature type="region of interest" description="Disordered" evidence="1">
    <location>
        <begin position="164"/>
        <end position="194"/>
    </location>
</feature>
<keyword evidence="3" id="KW-1185">Reference proteome</keyword>
<evidence type="ECO:0000256" key="1">
    <source>
        <dbReference type="SAM" id="MobiDB-lite"/>
    </source>
</evidence>
<proteinExistence type="predicted"/>
<organism evidence="2 3">
    <name type="scientific">Marasmius crinis-equi</name>
    <dbReference type="NCBI Taxonomy" id="585013"/>
    <lineage>
        <taxon>Eukaryota</taxon>
        <taxon>Fungi</taxon>
        <taxon>Dikarya</taxon>
        <taxon>Basidiomycota</taxon>
        <taxon>Agaricomycotina</taxon>
        <taxon>Agaricomycetes</taxon>
        <taxon>Agaricomycetidae</taxon>
        <taxon>Agaricales</taxon>
        <taxon>Marasmiineae</taxon>
        <taxon>Marasmiaceae</taxon>
        <taxon>Marasmius</taxon>
    </lineage>
</organism>
<protein>
    <submittedName>
        <fullName evidence="2">Uncharacterized protein</fullName>
    </submittedName>
</protein>
<dbReference type="Proteomes" id="UP001465976">
    <property type="component" value="Unassembled WGS sequence"/>
</dbReference>
<reference evidence="2 3" key="1">
    <citation type="submission" date="2024-02" db="EMBL/GenBank/DDBJ databases">
        <title>A draft genome for the cacao thread blight pathogen Marasmius crinis-equi.</title>
        <authorList>
            <person name="Cohen S.P."/>
            <person name="Baruah I.K."/>
            <person name="Amoako-Attah I."/>
            <person name="Bukari Y."/>
            <person name="Meinhardt L.W."/>
            <person name="Bailey B.A."/>
        </authorList>
    </citation>
    <scope>NUCLEOTIDE SEQUENCE [LARGE SCALE GENOMIC DNA]</scope>
    <source>
        <strain evidence="2 3">GH-76</strain>
    </source>
</reference>
<gene>
    <name evidence="2" type="ORF">V5O48_001963</name>
</gene>
<dbReference type="EMBL" id="JBAHYK010000041">
    <property type="protein sequence ID" value="KAL0580029.1"/>
    <property type="molecule type" value="Genomic_DNA"/>
</dbReference>
<sequence>MTTTPVSTFPVTTLDAETLSQRLDQLLRETESNPLSLQCIGGIFSSIHSPIPNSISEDTPVRSRLHTHWTVRLNTRTPSPEPLGQPFYPTYTWFLEQRSKKDKHTSSRKSFVARKRRVDMDLALKKQMLRRVPKSSVQDSDLGWKAKSLNSPYMRFLSTYITSPHRPASPTDSIPSLSDGSTHASSPTFSDLRSDEDAGEYLCAFPRVRLPPYGSKDKFFRYAWDLEAEGDMFLPLDNLKIYRRYEAVERNRRTKGQGMSPGFGGKGGSPWGWQWQRGGVSA</sequence>
<feature type="compositionally biased region" description="Gly residues" evidence="1">
    <location>
        <begin position="259"/>
        <end position="270"/>
    </location>
</feature>
<evidence type="ECO:0000313" key="2">
    <source>
        <dbReference type="EMBL" id="KAL0580029.1"/>
    </source>
</evidence>
<feature type="region of interest" description="Disordered" evidence="1">
    <location>
        <begin position="253"/>
        <end position="282"/>
    </location>
</feature>
<accession>A0ABR3FX13</accession>
<comment type="caution">
    <text evidence="2">The sequence shown here is derived from an EMBL/GenBank/DDBJ whole genome shotgun (WGS) entry which is preliminary data.</text>
</comment>